<proteinExistence type="predicted"/>
<dbReference type="GO" id="GO:0005829">
    <property type="term" value="C:cytosol"/>
    <property type="evidence" value="ECO:0007669"/>
    <property type="project" value="TreeGrafter"/>
</dbReference>
<dbReference type="RefSeq" id="WP_125943368.1">
    <property type="nucleotide sequence ID" value="NZ_PXZH01000002.1"/>
</dbReference>
<dbReference type="Pfam" id="PF02733">
    <property type="entry name" value="Dak1"/>
    <property type="match status" value="1"/>
</dbReference>
<dbReference type="PROSITE" id="PS51481">
    <property type="entry name" value="DHAK"/>
    <property type="match status" value="1"/>
</dbReference>
<dbReference type="Gene3D" id="3.30.1180.20">
    <property type="entry name" value="Dihydroxyacetone kinase, domain 2"/>
    <property type="match status" value="1"/>
</dbReference>
<evidence type="ECO:0000313" key="4">
    <source>
        <dbReference type="Proteomes" id="UP000277864"/>
    </source>
</evidence>
<organism evidence="3 4">
    <name type="scientific">Vagococcus humatus</name>
    <dbReference type="NCBI Taxonomy" id="1889241"/>
    <lineage>
        <taxon>Bacteria</taxon>
        <taxon>Bacillati</taxon>
        <taxon>Bacillota</taxon>
        <taxon>Bacilli</taxon>
        <taxon>Lactobacillales</taxon>
        <taxon>Enterococcaceae</taxon>
        <taxon>Vagococcus</taxon>
    </lineage>
</organism>
<dbReference type="PANTHER" id="PTHR28629:SF4">
    <property type="entry name" value="TRIOKINASE_FMN CYCLASE"/>
    <property type="match status" value="1"/>
</dbReference>
<keyword evidence="4" id="KW-1185">Reference proteome</keyword>
<dbReference type="NCBIfam" id="TIGR02362">
    <property type="entry name" value="dhaK1b"/>
    <property type="match status" value="1"/>
</dbReference>
<comment type="caution">
    <text evidence="3">The sequence shown here is derived from an EMBL/GenBank/DDBJ whole genome shotgun (WGS) entry which is preliminary data.</text>
</comment>
<dbReference type="AlphaFoldDB" id="A0A429Z6Y3"/>
<evidence type="ECO:0000256" key="1">
    <source>
        <dbReference type="NCBIfam" id="TIGR02362"/>
    </source>
</evidence>
<name>A0A429Z6Y3_9ENTE</name>
<dbReference type="SUPFAM" id="SSF82549">
    <property type="entry name" value="DAK1/DegV-like"/>
    <property type="match status" value="1"/>
</dbReference>
<evidence type="ECO:0000313" key="3">
    <source>
        <dbReference type="EMBL" id="RST89434.1"/>
    </source>
</evidence>
<dbReference type="InterPro" id="IPR050861">
    <property type="entry name" value="Dihydroxyacetone_Kinase"/>
</dbReference>
<gene>
    <name evidence="3" type="ORF">C7P63_06605</name>
</gene>
<dbReference type="Proteomes" id="UP000277864">
    <property type="component" value="Unassembled WGS sequence"/>
</dbReference>
<dbReference type="OrthoDB" id="9806345at2"/>
<protein>
    <recommendedName>
        <fullName evidence="1">DhaKLM operon coactivator DhaQ</fullName>
    </recommendedName>
</protein>
<sequence>MKKIINQPKQAVSQLLDGIAFAHSDLLTRIPKTGVLLRKYQENKVALIAGGGTGHEPAHSGYLGKGMLAASVNGPIFVPPSPEEILLAIEKSDQGPGVLLIIKNFDVDVASFLKAEQLAIEKGHQVKHVIVNDDCSIDKYNFKKRRRGVAGTVFVHKILGAAAHKGYSLEELETLGMDVVRSMNTLGVALYPGSIPGKDQPLFTLTDDQISFGIGIHGESGYRTEPLYSSELLANELVNKLKVHYDLAPDKQFAILINGLGGTPLMELYIFANDVRQLMALSDLNIAYSKVGNYMTSTNMAGVSLTFLEIKDEAWLDFLEEPVQTYAWNN</sequence>
<dbReference type="EMBL" id="PXZH01000002">
    <property type="protein sequence ID" value="RST89434.1"/>
    <property type="molecule type" value="Genomic_DNA"/>
</dbReference>
<reference evidence="3 4" key="1">
    <citation type="submission" date="2018-03" db="EMBL/GenBank/DDBJ databases">
        <authorList>
            <person name="Gulvik C.A."/>
        </authorList>
    </citation>
    <scope>NUCLEOTIDE SEQUENCE [LARGE SCALE GENOMIC DNA]</scope>
    <source>
        <strain evidence="3 4">JCM 31581</strain>
    </source>
</reference>
<dbReference type="PANTHER" id="PTHR28629">
    <property type="entry name" value="TRIOKINASE/FMN CYCLASE"/>
    <property type="match status" value="1"/>
</dbReference>
<dbReference type="FunFam" id="3.40.50.10440:FF:000001">
    <property type="entry name" value="Dihydroxyacetone kinase, DhaK subunit"/>
    <property type="match status" value="1"/>
</dbReference>
<dbReference type="Gene3D" id="3.40.50.10440">
    <property type="entry name" value="Dihydroxyacetone kinase, domain 1"/>
    <property type="match status" value="1"/>
</dbReference>
<dbReference type="GO" id="GO:0004371">
    <property type="term" value="F:glycerone kinase activity"/>
    <property type="evidence" value="ECO:0007669"/>
    <property type="project" value="UniProtKB-UniRule"/>
</dbReference>
<dbReference type="InterPro" id="IPR012735">
    <property type="entry name" value="DhaK_1b"/>
</dbReference>
<feature type="domain" description="DhaK" evidence="2">
    <location>
        <begin position="7"/>
        <end position="328"/>
    </location>
</feature>
<dbReference type="GO" id="GO:0019563">
    <property type="term" value="P:glycerol catabolic process"/>
    <property type="evidence" value="ECO:0007669"/>
    <property type="project" value="TreeGrafter"/>
</dbReference>
<evidence type="ECO:0000259" key="2">
    <source>
        <dbReference type="PROSITE" id="PS51481"/>
    </source>
</evidence>
<dbReference type="InterPro" id="IPR004006">
    <property type="entry name" value="DhaK_dom"/>
</dbReference>
<accession>A0A429Z6Y3</accession>